<dbReference type="STRING" id="1131731.BAZO_02297"/>
<keyword evidence="8" id="KW-1185">Reference proteome</keyword>
<dbReference type="EC" id="3.-.-.-" evidence="5"/>
<comment type="subcellular location">
    <subcellularLocation>
        <location evidence="5">Cytoplasm</location>
    </subcellularLocation>
</comment>
<dbReference type="SUPFAM" id="SSF109854">
    <property type="entry name" value="DinB/YfiT-like putative metalloenzymes"/>
    <property type="match status" value="1"/>
</dbReference>
<dbReference type="GO" id="GO:0005737">
    <property type="term" value="C:cytoplasm"/>
    <property type="evidence" value="ECO:0007669"/>
    <property type="project" value="UniProtKB-SubCell"/>
</dbReference>
<organism evidence="7 8">
    <name type="scientific">Schinkia azotoformans LMG 9581</name>
    <dbReference type="NCBI Taxonomy" id="1131731"/>
    <lineage>
        <taxon>Bacteria</taxon>
        <taxon>Bacillati</taxon>
        <taxon>Bacillota</taxon>
        <taxon>Bacilli</taxon>
        <taxon>Bacillales</taxon>
        <taxon>Bacillaceae</taxon>
        <taxon>Calidifontibacillus/Schinkia group</taxon>
        <taxon>Schinkia</taxon>
    </lineage>
</organism>
<accession>K6D973</accession>
<dbReference type="InterPro" id="IPR024775">
    <property type="entry name" value="DinB-like"/>
</dbReference>
<evidence type="ECO:0000313" key="8">
    <source>
        <dbReference type="Proteomes" id="UP000006315"/>
    </source>
</evidence>
<feature type="binding site" evidence="5">
    <location>
        <position position="155"/>
    </location>
    <ligand>
        <name>Zn(2+)</name>
        <dbReference type="ChEBI" id="CHEBI:29105"/>
    </ligand>
</feature>
<evidence type="ECO:0000256" key="5">
    <source>
        <dbReference type="HAMAP-Rule" id="MF_01256"/>
    </source>
</evidence>
<dbReference type="EMBL" id="AJLR01000033">
    <property type="protein sequence ID" value="EKN69057.1"/>
    <property type="molecule type" value="Genomic_DNA"/>
</dbReference>
<comment type="function">
    <text evidence="5">Possible metal-dependent hydrolase.</text>
</comment>
<evidence type="ECO:0000256" key="1">
    <source>
        <dbReference type="ARBA" id="ARBA00022490"/>
    </source>
</evidence>
<dbReference type="InterPro" id="IPR034660">
    <property type="entry name" value="DinB/YfiT-like"/>
</dbReference>
<feature type="domain" description="DinB-like" evidence="6">
    <location>
        <begin position="29"/>
        <end position="163"/>
    </location>
</feature>
<dbReference type="Proteomes" id="UP000006315">
    <property type="component" value="Unassembled WGS sequence"/>
</dbReference>
<dbReference type="RefSeq" id="WP_003329603.1">
    <property type="nucleotide sequence ID" value="NZ_AJLR01000033.1"/>
</dbReference>
<dbReference type="PATRIC" id="fig|1131731.3.peg.470"/>
<keyword evidence="2 5" id="KW-0479">Metal-binding</keyword>
<evidence type="ECO:0000259" key="6">
    <source>
        <dbReference type="Pfam" id="PF12867"/>
    </source>
</evidence>
<comment type="caution">
    <text evidence="7">The sequence shown here is derived from an EMBL/GenBank/DDBJ whole genome shotgun (WGS) entry which is preliminary data.</text>
</comment>
<feature type="binding site" evidence="5">
    <location>
        <position position="64"/>
    </location>
    <ligand>
        <name>Zn(2+)</name>
        <dbReference type="ChEBI" id="CHEBI:29105"/>
    </ligand>
</feature>
<dbReference type="GO" id="GO:0008270">
    <property type="term" value="F:zinc ion binding"/>
    <property type="evidence" value="ECO:0007669"/>
    <property type="project" value="UniProtKB-UniRule"/>
</dbReference>
<dbReference type="Gene3D" id="1.20.120.450">
    <property type="entry name" value="dinb family like domain"/>
    <property type="match status" value="1"/>
</dbReference>
<dbReference type="HAMAP" id="MF_01256">
    <property type="entry name" value="YfiT_hydrol"/>
    <property type="match status" value="1"/>
</dbReference>
<keyword evidence="3 5" id="KW-0378">Hydrolase</keyword>
<comment type="cofactor">
    <cofactor evidence="5">
        <name>Zn(2+)</name>
        <dbReference type="ChEBI" id="CHEBI:29105"/>
    </cofactor>
    <text evidence="5">Binds 1 zinc ion per subunit.</text>
</comment>
<dbReference type="Pfam" id="PF12867">
    <property type="entry name" value="DinB_2"/>
    <property type="match status" value="1"/>
</dbReference>
<dbReference type="GO" id="GO:0016787">
    <property type="term" value="F:hydrolase activity"/>
    <property type="evidence" value="ECO:0007669"/>
    <property type="project" value="UniProtKB-UniRule"/>
</dbReference>
<comment type="similarity">
    <text evidence="5">Belongs to the metal hydrolase YfiT family.</text>
</comment>
<protein>
    <recommendedName>
        <fullName evidence="5">Putative metal-dependent hydrolase BAZO_02297</fullName>
        <ecNumber evidence="5">3.-.-.-</ecNumber>
    </recommendedName>
</protein>
<evidence type="ECO:0000256" key="4">
    <source>
        <dbReference type="ARBA" id="ARBA00022833"/>
    </source>
</evidence>
<reference evidence="7 8" key="1">
    <citation type="journal article" date="2012" name="Front. Microbiol.">
        <title>Redundancy and modularity in membrane-associated dissimilatory nitrate reduction in Bacillus.</title>
        <authorList>
            <person name="Heylen K."/>
            <person name="Keltjens J."/>
        </authorList>
    </citation>
    <scope>NUCLEOTIDE SEQUENCE [LARGE SCALE GENOMIC DNA]</scope>
    <source>
        <strain evidence="7 8">LMG 9581</strain>
    </source>
</reference>
<keyword evidence="1 5" id="KW-0963">Cytoplasm</keyword>
<keyword evidence="4 5" id="KW-0862">Zinc</keyword>
<dbReference type="NCBIfam" id="NF009807">
    <property type="entry name" value="PRK13291.1"/>
    <property type="match status" value="1"/>
</dbReference>
<feature type="binding site" evidence="5">
    <location>
        <position position="159"/>
    </location>
    <ligand>
        <name>Zn(2+)</name>
        <dbReference type="ChEBI" id="CHEBI:29105"/>
    </ligand>
</feature>
<sequence length="173" mass="19956">MDVRCPIGKFEFDGKITSNVLNTWISDLEQLPFSLREAVKDLNEEQLDTTYREGGWTIRQVVHHLADTGMNYYVRIKLALTEENPVINTFEESRWAELPDNYLPVEVSLSLLEALHIRFSNLLRNLSSNDFEKIYTNPISGEITLGFTIGLYSWHGKHHLAQITSLCERKGWA</sequence>
<name>K6D973_SCHAZ</name>
<comment type="subunit">
    <text evidence="5">Homodimer.</text>
</comment>
<evidence type="ECO:0000256" key="3">
    <source>
        <dbReference type="ARBA" id="ARBA00022801"/>
    </source>
</evidence>
<dbReference type="InterPro" id="IPR023774">
    <property type="entry name" value="Put_metal_dep_hydrolase_YfiT"/>
</dbReference>
<gene>
    <name evidence="7" type="ORF">BAZO_02297</name>
</gene>
<evidence type="ECO:0000313" key="7">
    <source>
        <dbReference type="EMBL" id="EKN69057.1"/>
    </source>
</evidence>
<proteinExistence type="inferred from homology"/>
<dbReference type="AlphaFoldDB" id="K6D973"/>
<evidence type="ECO:0000256" key="2">
    <source>
        <dbReference type="ARBA" id="ARBA00022723"/>
    </source>
</evidence>